<dbReference type="RefSeq" id="WP_344659945.1">
    <property type="nucleotide sequence ID" value="NZ_BAAAQM010000035.1"/>
</dbReference>
<proteinExistence type="predicted"/>
<protein>
    <submittedName>
        <fullName evidence="1">Uncharacterized protein</fullName>
    </submittedName>
</protein>
<organism evidence="1 2">
    <name type="scientific">Catenulispora subtropica</name>
    <dbReference type="NCBI Taxonomy" id="450798"/>
    <lineage>
        <taxon>Bacteria</taxon>
        <taxon>Bacillati</taxon>
        <taxon>Actinomycetota</taxon>
        <taxon>Actinomycetes</taxon>
        <taxon>Catenulisporales</taxon>
        <taxon>Catenulisporaceae</taxon>
        <taxon>Catenulispora</taxon>
    </lineage>
</organism>
<name>A0ABN2SEK7_9ACTN</name>
<accession>A0ABN2SEK7</accession>
<comment type="caution">
    <text evidence="1">The sequence shown here is derived from an EMBL/GenBank/DDBJ whole genome shotgun (WGS) entry which is preliminary data.</text>
</comment>
<dbReference type="Proteomes" id="UP001499854">
    <property type="component" value="Unassembled WGS sequence"/>
</dbReference>
<sequence length="109" mass="12344">MDIADVMNYMVEHSAPNLPAEAISDILDRLSWSLDETEVFALAAVAHEWLIGPDPRRAEISLARTDAFPADNRDDLVALMAQVAARHPGLEPLARRKIEHWDQQFSRRQ</sequence>
<gene>
    <name evidence="1" type="ORF">GCM10009838_54230</name>
</gene>
<dbReference type="EMBL" id="BAAAQM010000035">
    <property type="protein sequence ID" value="GAA1985197.1"/>
    <property type="molecule type" value="Genomic_DNA"/>
</dbReference>
<evidence type="ECO:0000313" key="1">
    <source>
        <dbReference type="EMBL" id="GAA1985197.1"/>
    </source>
</evidence>
<evidence type="ECO:0000313" key="2">
    <source>
        <dbReference type="Proteomes" id="UP001499854"/>
    </source>
</evidence>
<keyword evidence="2" id="KW-1185">Reference proteome</keyword>
<reference evidence="1 2" key="1">
    <citation type="journal article" date="2019" name="Int. J. Syst. Evol. Microbiol.">
        <title>The Global Catalogue of Microorganisms (GCM) 10K type strain sequencing project: providing services to taxonomists for standard genome sequencing and annotation.</title>
        <authorList>
            <consortium name="The Broad Institute Genomics Platform"/>
            <consortium name="The Broad Institute Genome Sequencing Center for Infectious Disease"/>
            <person name="Wu L."/>
            <person name="Ma J."/>
        </authorList>
    </citation>
    <scope>NUCLEOTIDE SEQUENCE [LARGE SCALE GENOMIC DNA]</scope>
    <source>
        <strain evidence="1 2">JCM 16013</strain>
    </source>
</reference>